<gene>
    <name evidence="2" type="ORF">C4D60_Mb05t13510</name>
</gene>
<proteinExistence type="predicted"/>
<dbReference type="Gene3D" id="3.40.50.620">
    <property type="entry name" value="HUPs"/>
    <property type="match status" value="1"/>
</dbReference>
<evidence type="ECO:0000313" key="2">
    <source>
        <dbReference type="EMBL" id="THU66377.1"/>
    </source>
</evidence>
<evidence type="ECO:0008006" key="4">
    <source>
        <dbReference type="Google" id="ProtNLM"/>
    </source>
</evidence>
<sequence length="240" mass="26194">MAQPSRSGGSRGEIEELGEAIDDIVPGRAKAVVVDVDDDDVYVAVGKGSSSIVALSWALMHAATKPSSFVYLVHVFPPVHHIPTPLGLLPKEQVSQAQVDSYMHQERVKRQNMLQKLLDLCQSFEVQFDTCLIESDQIVKAVTELIPVLHIKRLIVGTSKSNLRKWKKGSCKAVQIQQNAPACCEVKIICAGRQVSAPDQSVSSSPASDNPHSDKNTDGETRNKKTKGTEDCRCIPVKLL</sequence>
<accession>A0A4S8JVX5</accession>
<dbReference type="AlphaFoldDB" id="A0A4S8JVX5"/>
<reference evidence="2 3" key="1">
    <citation type="journal article" date="2019" name="Nat. Plants">
        <title>Genome sequencing of Musa balbisiana reveals subgenome evolution and function divergence in polyploid bananas.</title>
        <authorList>
            <person name="Yao X."/>
        </authorList>
    </citation>
    <scope>NUCLEOTIDE SEQUENCE [LARGE SCALE GENOMIC DNA]</scope>
    <source>
        <strain evidence="3">cv. DH-PKW</strain>
        <tissue evidence="2">Leaves</tissue>
    </source>
</reference>
<feature type="compositionally biased region" description="Polar residues" evidence="1">
    <location>
        <begin position="200"/>
        <end position="210"/>
    </location>
</feature>
<dbReference type="PANTHER" id="PTHR47382:SF3">
    <property type="entry name" value="ADENINE NUCLEOTIDE ALPHA HYDROLASES-LIKE SUPERFAMILY PROTEIN"/>
    <property type="match status" value="1"/>
</dbReference>
<evidence type="ECO:0000313" key="3">
    <source>
        <dbReference type="Proteomes" id="UP000317650"/>
    </source>
</evidence>
<feature type="compositionally biased region" description="Basic and acidic residues" evidence="1">
    <location>
        <begin position="211"/>
        <end position="229"/>
    </location>
</feature>
<comment type="caution">
    <text evidence="2">The sequence shown here is derived from an EMBL/GenBank/DDBJ whole genome shotgun (WGS) entry which is preliminary data.</text>
</comment>
<dbReference type="PANTHER" id="PTHR47382">
    <property type="entry name" value="U-BOX DOMAIN-CONTAINING PROTEIN 52-LIKE"/>
    <property type="match status" value="1"/>
</dbReference>
<keyword evidence="3" id="KW-1185">Reference proteome</keyword>
<dbReference type="EMBL" id="PYDT01000003">
    <property type="protein sequence ID" value="THU66377.1"/>
    <property type="molecule type" value="Genomic_DNA"/>
</dbReference>
<evidence type="ECO:0000256" key="1">
    <source>
        <dbReference type="SAM" id="MobiDB-lite"/>
    </source>
</evidence>
<dbReference type="InterPro" id="IPR014729">
    <property type="entry name" value="Rossmann-like_a/b/a_fold"/>
</dbReference>
<dbReference type="SUPFAM" id="SSF52402">
    <property type="entry name" value="Adenine nucleotide alpha hydrolases-like"/>
    <property type="match status" value="1"/>
</dbReference>
<name>A0A4S8JVX5_MUSBA</name>
<dbReference type="Proteomes" id="UP000317650">
    <property type="component" value="Chromosome 5"/>
</dbReference>
<protein>
    <recommendedName>
        <fullName evidence="4">UspA domain-containing protein</fullName>
    </recommendedName>
</protein>
<dbReference type="CDD" id="cd01989">
    <property type="entry name" value="USP_STK_Ubox_N"/>
    <property type="match status" value="1"/>
</dbReference>
<organism evidence="2 3">
    <name type="scientific">Musa balbisiana</name>
    <name type="common">Banana</name>
    <dbReference type="NCBI Taxonomy" id="52838"/>
    <lineage>
        <taxon>Eukaryota</taxon>
        <taxon>Viridiplantae</taxon>
        <taxon>Streptophyta</taxon>
        <taxon>Embryophyta</taxon>
        <taxon>Tracheophyta</taxon>
        <taxon>Spermatophyta</taxon>
        <taxon>Magnoliopsida</taxon>
        <taxon>Liliopsida</taxon>
        <taxon>Zingiberales</taxon>
        <taxon>Musaceae</taxon>
        <taxon>Musa</taxon>
    </lineage>
</organism>
<feature type="region of interest" description="Disordered" evidence="1">
    <location>
        <begin position="200"/>
        <end position="229"/>
    </location>
</feature>